<dbReference type="GO" id="GO:0003824">
    <property type="term" value="F:catalytic activity"/>
    <property type="evidence" value="ECO:0007669"/>
    <property type="project" value="InterPro"/>
</dbReference>
<reference evidence="5 6" key="1">
    <citation type="journal article" date="2016" name="Nat. Commun.">
        <title>Thousands of microbial genomes shed light on interconnected biogeochemical processes in an aquifer system.</title>
        <authorList>
            <person name="Anantharaman K."/>
            <person name="Brown C.T."/>
            <person name="Hug L.A."/>
            <person name="Sharon I."/>
            <person name="Castelle C.J."/>
            <person name="Probst A.J."/>
            <person name="Thomas B.C."/>
            <person name="Singh A."/>
            <person name="Wilkins M.J."/>
            <person name="Karaoz U."/>
            <person name="Brodie E.L."/>
            <person name="Williams K.H."/>
            <person name="Hubbard S.S."/>
            <person name="Banfield J.F."/>
        </authorList>
    </citation>
    <scope>NUCLEOTIDE SEQUENCE [LARGE SCALE GENOMIC DNA]</scope>
</reference>
<dbReference type="Pfam" id="PF01230">
    <property type="entry name" value="HIT"/>
    <property type="match status" value="1"/>
</dbReference>
<dbReference type="PROSITE" id="PS51084">
    <property type="entry name" value="HIT_2"/>
    <property type="match status" value="1"/>
</dbReference>
<evidence type="ECO:0000313" key="5">
    <source>
        <dbReference type="EMBL" id="OGC62350.1"/>
    </source>
</evidence>
<evidence type="ECO:0000313" key="6">
    <source>
        <dbReference type="Proteomes" id="UP000176967"/>
    </source>
</evidence>
<evidence type="ECO:0000256" key="1">
    <source>
        <dbReference type="PIRSR" id="PIRSR601310-1"/>
    </source>
</evidence>
<dbReference type="STRING" id="1802628.A2890_01970"/>
<proteinExistence type="predicted"/>
<dbReference type="InterPro" id="IPR036265">
    <property type="entry name" value="HIT-like_sf"/>
</dbReference>
<dbReference type="SUPFAM" id="SSF54197">
    <property type="entry name" value="HIT-like"/>
    <property type="match status" value="1"/>
</dbReference>
<feature type="short sequence motif" description="Histidine triad motif" evidence="2 3">
    <location>
        <begin position="102"/>
        <end position="106"/>
    </location>
</feature>
<dbReference type="InterPro" id="IPR011146">
    <property type="entry name" value="HIT-like"/>
</dbReference>
<gene>
    <name evidence="5" type="ORF">A2890_01970</name>
</gene>
<dbReference type="PANTHER" id="PTHR23089">
    <property type="entry name" value="HISTIDINE TRIAD HIT PROTEIN"/>
    <property type="match status" value="1"/>
</dbReference>
<accession>A0A1F4VZ23</accession>
<evidence type="ECO:0000259" key="4">
    <source>
        <dbReference type="PROSITE" id="PS51084"/>
    </source>
</evidence>
<evidence type="ECO:0000256" key="3">
    <source>
        <dbReference type="PROSITE-ProRule" id="PRU00464"/>
    </source>
</evidence>
<protein>
    <recommendedName>
        <fullName evidence="4">HIT domain-containing protein</fullName>
    </recommendedName>
</protein>
<organism evidence="5 6">
    <name type="scientific">candidate division WWE3 bacterium RIFCSPLOWO2_01_FULL_53_14</name>
    <dbReference type="NCBI Taxonomy" id="1802628"/>
    <lineage>
        <taxon>Bacteria</taxon>
        <taxon>Katanobacteria</taxon>
    </lineage>
</organism>
<sequence>MGTIKFEGNCLFCDVAAGKKEEKIVYEDENFVAFEDANPSAPVHLLIIPRRHVGLSGDAAAKGEILPMVFGIAREIAKKMGVEGSYKLLVNAGHSATVSPDHVHVHLIGGWKSPTEVRHI</sequence>
<feature type="domain" description="HIT" evidence="4">
    <location>
        <begin position="11"/>
        <end position="117"/>
    </location>
</feature>
<dbReference type="Proteomes" id="UP000176967">
    <property type="component" value="Unassembled WGS sequence"/>
</dbReference>
<dbReference type="EMBL" id="MEVL01000012">
    <property type="protein sequence ID" value="OGC62350.1"/>
    <property type="molecule type" value="Genomic_DNA"/>
</dbReference>
<dbReference type="AlphaFoldDB" id="A0A1F4VZ23"/>
<dbReference type="Gene3D" id="3.30.428.10">
    <property type="entry name" value="HIT-like"/>
    <property type="match status" value="1"/>
</dbReference>
<feature type="active site" description="Tele-AMP-histidine intermediate" evidence="1">
    <location>
        <position position="104"/>
    </location>
</feature>
<evidence type="ECO:0000256" key="2">
    <source>
        <dbReference type="PIRSR" id="PIRSR601310-3"/>
    </source>
</evidence>
<dbReference type="InterPro" id="IPR001310">
    <property type="entry name" value="Histidine_triad_HIT"/>
</dbReference>
<comment type="caution">
    <text evidence="5">The sequence shown here is derived from an EMBL/GenBank/DDBJ whole genome shotgun (WGS) entry which is preliminary data.</text>
</comment>
<name>A0A1F4VZ23_UNCKA</name>
<dbReference type="PRINTS" id="PR00332">
    <property type="entry name" value="HISTRIAD"/>
</dbReference>